<protein>
    <recommendedName>
        <fullName evidence="6">Zn(2)-C6 fungal-type domain-containing protein</fullName>
    </recommendedName>
</protein>
<name>A0A1L7VU22_FUSPR</name>
<dbReference type="GO" id="GO:0000981">
    <property type="term" value="F:DNA-binding transcription factor activity, RNA polymerase II-specific"/>
    <property type="evidence" value="ECO:0007669"/>
    <property type="project" value="InterPro"/>
</dbReference>
<reference evidence="8" key="1">
    <citation type="journal article" date="2016" name="Genome Biol. Evol.">
        <title>Comparative 'omics' of the Fusarium fujikuroi species complex highlights differences in genetic potential and metabolite synthesis.</title>
        <authorList>
            <person name="Niehaus E.-M."/>
            <person name="Muensterkoetter M."/>
            <person name="Proctor R.H."/>
            <person name="Brown D.W."/>
            <person name="Sharon A."/>
            <person name="Idan Y."/>
            <person name="Oren-Young L."/>
            <person name="Sieber C.M."/>
            <person name="Novak O."/>
            <person name="Pencik A."/>
            <person name="Tarkowska D."/>
            <person name="Hromadova K."/>
            <person name="Freeman S."/>
            <person name="Maymon M."/>
            <person name="Elazar M."/>
            <person name="Youssef S.A."/>
            <person name="El-Shabrawy E.S.M."/>
            <person name="Shalaby A.B.A."/>
            <person name="Houterman P."/>
            <person name="Brock N.L."/>
            <person name="Burkhardt I."/>
            <person name="Tsavkelova E.A."/>
            <person name="Dickschat J.S."/>
            <person name="Galuszka P."/>
            <person name="Gueldener U."/>
            <person name="Tudzynski B."/>
        </authorList>
    </citation>
    <scope>NUCLEOTIDE SEQUENCE [LARGE SCALE GENOMIC DNA]</scope>
    <source>
        <strain evidence="8">ET1</strain>
    </source>
</reference>
<comment type="caution">
    <text evidence="7">The sequence shown here is derived from an EMBL/GenBank/DDBJ whole genome shotgun (WGS) entry which is preliminary data.</text>
</comment>
<sequence>MTSFTATSRPKSSRRSKYTAVACLECQRRKNKCSGENECEPCRRRGVRCVYSTNGRHRIRRRQCDEVRNFMNLASRSSTSASPPSSRSMTLSQPNYQSRNTAVENEIESVDANSISHDSLDAPQIMPIPALNSEPRLAEERIRRLETTLQTIAKLSSRSVANPVDSW</sequence>
<organism evidence="7 8">
    <name type="scientific">Fusarium proliferatum (strain ET1)</name>
    <name type="common">Orchid endophyte fungus</name>
    <dbReference type="NCBI Taxonomy" id="1227346"/>
    <lineage>
        <taxon>Eukaryota</taxon>
        <taxon>Fungi</taxon>
        <taxon>Dikarya</taxon>
        <taxon>Ascomycota</taxon>
        <taxon>Pezizomycotina</taxon>
        <taxon>Sordariomycetes</taxon>
        <taxon>Hypocreomycetidae</taxon>
        <taxon>Hypocreales</taxon>
        <taxon>Nectriaceae</taxon>
        <taxon>Fusarium</taxon>
        <taxon>Fusarium fujikuroi species complex</taxon>
    </lineage>
</organism>
<dbReference type="PANTHER" id="PTHR47424:SF3">
    <property type="entry name" value="REGULATORY PROTEIN GAL4"/>
    <property type="match status" value="1"/>
</dbReference>
<feature type="region of interest" description="Disordered" evidence="5">
    <location>
        <begin position="73"/>
        <end position="100"/>
    </location>
</feature>
<dbReference type="InterPro" id="IPR036864">
    <property type="entry name" value="Zn2-C6_fun-type_DNA-bd_sf"/>
</dbReference>
<gene>
    <name evidence="7" type="ORF">FPRO_13700</name>
</gene>
<feature type="compositionally biased region" description="Low complexity" evidence="5">
    <location>
        <begin position="73"/>
        <end position="92"/>
    </location>
</feature>
<dbReference type="GeneID" id="42058559"/>
<keyword evidence="8" id="KW-1185">Reference proteome</keyword>
<dbReference type="EMBL" id="FJOF01000008">
    <property type="protein sequence ID" value="CZR43892.1"/>
    <property type="molecule type" value="Genomic_DNA"/>
</dbReference>
<dbReference type="InterPro" id="IPR051127">
    <property type="entry name" value="Fungal_SecMet_Regulators"/>
</dbReference>
<dbReference type="InterPro" id="IPR001138">
    <property type="entry name" value="Zn2Cys6_DnaBD"/>
</dbReference>
<evidence type="ECO:0000256" key="2">
    <source>
        <dbReference type="ARBA" id="ARBA00023125"/>
    </source>
</evidence>
<dbReference type="PANTHER" id="PTHR47424">
    <property type="entry name" value="REGULATORY PROTEIN GAL4"/>
    <property type="match status" value="1"/>
</dbReference>
<accession>A0A1L7VU22</accession>
<evidence type="ECO:0000256" key="5">
    <source>
        <dbReference type="SAM" id="MobiDB-lite"/>
    </source>
</evidence>
<dbReference type="RefSeq" id="XP_031084482.1">
    <property type="nucleotide sequence ID" value="XM_031218644.1"/>
</dbReference>
<keyword evidence="2" id="KW-0238">DNA-binding</keyword>
<feature type="domain" description="Zn(2)-C6 fungal-type" evidence="6">
    <location>
        <begin position="22"/>
        <end position="51"/>
    </location>
</feature>
<evidence type="ECO:0000256" key="3">
    <source>
        <dbReference type="ARBA" id="ARBA00023163"/>
    </source>
</evidence>
<keyword evidence="4" id="KW-0539">Nucleus</keyword>
<dbReference type="CDD" id="cd00067">
    <property type="entry name" value="GAL4"/>
    <property type="match status" value="1"/>
</dbReference>
<dbReference type="Gene3D" id="4.10.240.10">
    <property type="entry name" value="Zn(2)-C6 fungal-type DNA-binding domain"/>
    <property type="match status" value="1"/>
</dbReference>
<dbReference type="Pfam" id="PF00172">
    <property type="entry name" value="Zn_clus"/>
    <property type="match status" value="1"/>
</dbReference>
<proteinExistence type="predicted"/>
<dbReference type="VEuPathDB" id="FungiDB:FPRO_13700"/>
<evidence type="ECO:0000259" key="6">
    <source>
        <dbReference type="PROSITE" id="PS50048"/>
    </source>
</evidence>
<dbReference type="PROSITE" id="PS50048">
    <property type="entry name" value="ZN2_CY6_FUNGAL_2"/>
    <property type="match status" value="1"/>
</dbReference>
<evidence type="ECO:0000256" key="1">
    <source>
        <dbReference type="ARBA" id="ARBA00023015"/>
    </source>
</evidence>
<evidence type="ECO:0000256" key="4">
    <source>
        <dbReference type="ARBA" id="ARBA00023242"/>
    </source>
</evidence>
<evidence type="ECO:0000313" key="8">
    <source>
        <dbReference type="Proteomes" id="UP000183971"/>
    </source>
</evidence>
<keyword evidence="3" id="KW-0804">Transcription</keyword>
<dbReference type="SMART" id="SM00066">
    <property type="entry name" value="GAL4"/>
    <property type="match status" value="1"/>
</dbReference>
<dbReference type="GO" id="GO:0008270">
    <property type="term" value="F:zinc ion binding"/>
    <property type="evidence" value="ECO:0007669"/>
    <property type="project" value="InterPro"/>
</dbReference>
<dbReference type="SUPFAM" id="SSF57701">
    <property type="entry name" value="Zn2/Cys6 DNA-binding domain"/>
    <property type="match status" value="1"/>
</dbReference>
<dbReference type="GO" id="GO:0003677">
    <property type="term" value="F:DNA binding"/>
    <property type="evidence" value="ECO:0007669"/>
    <property type="project" value="UniProtKB-KW"/>
</dbReference>
<evidence type="ECO:0000313" key="7">
    <source>
        <dbReference type="EMBL" id="CZR43892.1"/>
    </source>
</evidence>
<dbReference type="Proteomes" id="UP000183971">
    <property type="component" value="Unassembled WGS sequence"/>
</dbReference>
<dbReference type="AlphaFoldDB" id="A0A1L7VU22"/>
<keyword evidence="1" id="KW-0805">Transcription regulation</keyword>